<dbReference type="AlphaFoldDB" id="A0A7R8WML0"/>
<dbReference type="GO" id="GO:0005524">
    <property type="term" value="F:ATP binding"/>
    <property type="evidence" value="ECO:0007669"/>
    <property type="project" value="UniProtKB-KW"/>
</dbReference>
<gene>
    <name evidence="7" type="ORF">CTOB1V02_LOCUS12373</name>
</gene>
<dbReference type="GO" id="GO:0005930">
    <property type="term" value="C:axoneme"/>
    <property type="evidence" value="ECO:0007669"/>
    <property type="project" value="TreeGrafter"/>
</dbReference>
<sequence length="451" mass="51404">TSASSPAGSSSDDSGISSGEKTTSDSEKEGNKENTCPNQTKTVVQSNPFLNNCFAILDGEYPGLRNALRKRNWCEITITSNYRGEVNLEVLEKMVYSQIDRDPFIEDYILTASFSVVKWVVEAYHPGPLGCGVEEVGGEVTYEVIETALENIGKYLLFVKDCELDNPVVEKDVSGSVPRTWLGDVYKIVHGKAKFMLTTEEEVLGVYNECYAVLEAADPFVPQMKWDGTRNIWIVKPGARSRGRGILVLSSLDDILAFSRPTNMNWPEESRYVVQKYIERPLLIHGCKFDIRQWFAITDWQPLTIWMYRESYLRFCSRPFCLENLHESVHLNNYAVQKNYNMECPADELPKEKMWDSKTFKEYLESSGLYYAWEGIIYSGMRDILIATMLSSQEHCEPRPNSFELYGADFMLTEDCKPWLIEINNGPDLSHSTSVTARLVPQMFDDLVKGQ</sequence>
<evidence type="ECO:0000256" key="6">
    <source>
        <dbReference type="SAM" id="MobiDB-lite"/>
    </source>
</evidence>
<reference evidence="7" key="1">
    <citation type="submission" date="2020-11" db="EMBL/GenBank/DDBJ databases">
        <authorList>
            <person name="Tran Van P."/>
        </authorList>
    </citation>
    <scope>NUCLEOTIDE SEQUENCE</scope>
</reference>
<evidence type="ECO:0000256" key="4">
    <source>
        <dbReference type="ARBA" id="ARBA00022741"/>
    </source>
</evidence>
<comment type="subcellular location">
    <subcellularLocation>
        <location evidence="1">Cytoplasm</location>
    </subcellularLocation>
</comment>
<proteinExistence type="predicted"/>
<organism evidence="7">
    <name type="scientific">Cyprideis torosa</name>
    <dbReference type="NCBI Taxonomy" id="163714"/>
    <lineage>
        <taxon>Eukaryota</taxon>
        <taxon>Metazoa</taxon>
        <taxon>Ecdysozoa</taxon>
        <taxon>Arthropoda</taxon>
        <taxon>Crustacea</taxon>
        <taxon>Oligostraca</taxon>
        <taxon>Ostracoda</taxon>
        <taxon>Podocopa</taxon>
        <taxon>Podocopida</taxon>
        <taxon>Cytherocopina</taxon>
        <taxon>Cytheroidea</taxon>
        <taxon>Cytherideidae</taxon>
        <taxon>Cyprideis</taxon>
    </lineage>
</organism>
<dbReference type="Pfam" id="PF03133">
    <property type="entry name" value="TTL"/>
    <property type="match status" value="1"/>
</dbReference>
<feature type="compositionally biased region" description="Low complexity" evidence="6">
    <location>
        <begin position="1"/>
        <end position="19"/>
    </location>
</feature>
<dbReference type="GO" id="GO:0070736">
    <property type="term" value="F:protein-glycine ligase activity, initiating"/>
    <property type="evidence" value="ECO:0007669"/>
    <property type="project" value="TreeGrafter"/>
</dbReference>
<keyword evidence="2" id="KW-0963">Cytoplasm</keyword>
<dbReference type="PANTHER" id="PTHR45870:SF2">
    <property type="entry name" value="TUBULIN MONOGLYCYLASE TTLL3"/>
    <property type="match status" value="1"/>
</dbReference>
<evidence type="ECO:0000256" key="5">
    <source>
        <dbReference type="ARBA" id="ARBA00022840"/>
    </source>
</evidence>
<evidence type="ECO:0000256" key="3">
    <source>
        <dbReference type="ARBA" id="ARBA00022598"/>
    </source>
</evidence>
<evidence type="ECO:0000256" key="2">
    <source>
        <dbReference type="ARBA" id="ARBA00022490"/>
    </source>
</evidence>
<feature type="non-terminal residue" evidence="7">
    <location>
        <position position="1"/>
    </location>
</feature>
<feature type="compositionally biased region" description="Basic and acidic residues" evidence="6">
    <location>
        <begin position="22"/>
        <end position="32"/>
    </location>
</feature>
<dbReference type="InterPro" id="IPR051437">
    <property type="entry name" value="TTLL_monoglycylase"/>
</dbReference>
<dbReference type="PANTHER" id="PTHR45870">
    <property type="entry name" value="TUBULIN MONOGLYCYLASE TTLL3"/>
    <property type="match status" value="1"/>
</dbReference>
<keyword evidence="5" id="KW-0067">ATP-binding</keyword>
<accession>A0A7R8WML0</accession>
<dbReference type="InterPro" id="IPR004344">
    <property type="entry name" value="TTL/TTLL_fam"/>
</dbReference>
<dbReference type="SUPFAM" id="SSF56059">
    <property type="entry name" value="Glutathione synthetase ATP-binding domain-like"/>
    <property type="match status" value="1"/>
</dbReference>
<dbReference type="OrthoDB" id="202825at2759"/>
<dbReference type="GO" id="GO:0003341">
    <property type="term" value="P:cilium movement"/>
    <property type="evidence" value="ECO:0007669"/>
    <property type="project" value="TreeGrafter"/>
</dbReference>
<evidence type="ECO:0000313" key="7">
    <source>
        <dbReference type="EMBL" id="CAD7234557.1"/>
    </source>
</evidence>
<protein>
    <submittedName>
        <fullName evidence="7">Uncharacterized protein</fullName>
    </submittedName>
</protein>
<keyword evidence="3" id="KW-0436">Ligase</keyword>
<name>A0A7R8WML0_9CRUS</name>
<dbReference type="PROSITE" id="PS51221">
    <property type="entry name" value="TTL"/>
    <property type="match status" value="1"/>
</dbReference>
<feature type="region of interest" description="Disordered" evidence="6">
    <location>
        <begin position="1"/>
        <end position="40"/>
    </location>
</feature>
<dbReference type="Gene3D" id="3.30.470.20">
    <property type="entry name" value="ATP-grasp fold, B domain"/>
    <property type="match status" value="1"/>
</dbReference>
<dbReference type="GO" id="GO:0015630">
    <property type="term" value="C:microtubule cytoskeleton"/>
    <property type="evidence" value="ECO:0007669"/>
    <property type="project" value="TreeGrafter"/>
</dbReference>
<dbReference type="EMBL" id="OB669067">
    <property type="protein sequence ID" value="CAD7234557.1"/>
    <property type="molecule type" value="Genomic_DNA"/>
</dbReference>
<keyword evidence="4" id="KW-0547">Nucleotide-binding</keyword>
<dbReference type="GO" id="GO:0060271">
    <property type="term" value="P:cilium assembly"/>
    <property type="evidence" value="ECO:0007669"/>
    <property type="project" value="TreeGrafter"/>
</dbReference>
<evidence type="ECO:0000256" key="1">
    <source>
        <dbReference type="ARBA" id="ARBA00004496"/>
    </source>
</evidence>